<evidence type="ECO:0000256" key="2">
    <source>
        <dbReference type="ARBA" id="ARBA00007755"/>
    </source>
</evidence>
<keyword evidence="6 7" id="KW-0472">Membrane</keyword>
<evidence type="ECO:0000256" key="3">
    <source>
        <dbReference type="ARBA" id="ARBA00022475"/>
    </source>
</evidence>
<dbReference type="Pfam" id="PF02554">
    <property type="entry name" value="CstA"/>
    <property type="match status" value="1"/>
</dbReference>
<feature type="transmembrane region" description="Helical" evidence="7">
    <location>
        <begin position="464"/>
        <end position="482"/>
    </location>
</feature>
<keyword evidence="5 7" id="KW-1133">Transmembrane helix</keyword>
<dbReference type="GO" id="GO:0009267">
    <property type="term" value="P:cellular response to starvation"/>
    <property type="evidence" value="ECO:0007669"/>
    <property type="project" value="InterPro"/>
</dbReference>
<feature type="transmembrane region" description="Helical" evidence="7">
    <location>
        <begin position="573"/>
        <end position="593"/>
    </location>
</feature>
<gene>
    <name evidence="9" type="ORF">CQW29_21225</name>
</gene>
<dbReference type="Proteomes" id="UP000239181">
    <property type="component" value="Unassembled WGS sequence"/>
</dbReference>
<dbReference type="InterPro" id="IPR051605">
    <property type="entry name" value="CstA"/>
</dbReference>
<evidence type="ECO:0000256" key="6">
    <source>
        <dbReference type="ARBA" id="ARBA00023136"/>
    </source>
</evidence>
<dbReference type="GO" id="GO:0005886">
    <property type="term" value="C:plasma membrane"/>
    <property type="evidence" value="ECO:0007669"/>
    <property type="project" value="UniProtKB-SubCell"/>
</dbReference>
<reference evidence="9 10" key="1">
    <citation type="submission" date="2017-10" db="EMBL/GenBank/DDBJ databases">
        <title>Draft genome of two endophytic bacteria isolated from 'guarana' Paullinia cupana (Mart.) Ducke.</title>
        <authorList>
            <person name="Siqueira K.A."/>
            <person name="Liotti R.G."/>
            <person name="Mendes T.A."/>
            <person name="Soares M.A."/>
        </authorList>
    </citation>
    <scope>NUCLEOTIDE SEQUENCE [LARGE SCALE GENOMIC DNA]</scope>
    <source>
        <strain evidence="9 10">342</strain>
    </source>
</reference>
<evidence type="ECO:0000259" key="8">
    <source>
        <dbReference type="Pfam" id="PF02554"/>
    </source>
</evidence>
<proteinExistence type="inferred from homology"/>
<evidence type="ECO:0000256" key="7">
    <source>
        <dbReference type="SAM" id="Phobius"/>
    </source>
</evidence>
<dbReference type="PANTHER" id="PTHR30252:SF2">
    <property type="entry name" value="PEPTIDE TRANSPORTER CSTA"/>
    <property type="match status" value="1"/>
</dbReference>
<keyword evidence="3" id="KW-1003">Cell membrane</keyword>
<evidence type="ECO:0000256" key="1">
    <source>
        <dbReference type="ARBA" id="ARBA00004651"/>
    </source>
</evidence>
<sequence length="693" mass="74555">MKNVKASLIWIAVAIVGACAFAMLALNRGEPVNALWLVVAAVACYSIAYRFYSLFIARNIFELDDRRMTPAERKNDGLDYVPTNKWVLFGHHFAAIAGAGPLVGPILAAQMGFLPGTLWILIGVMLAGAVQDFLILFISTRRDGRSLGEMARQELGAFAGVITMLGALGVMIIILSALALVVVKALTNSPWGMFSIAATLPIALFMGVYMRFIRPGHIAEVSLIGFVLMMAAIIYGGDIALHPFWGPFFTLKGTTLTLVLVIYGFVASVLPVWLLLAPRDYLSTFLKIGVIVGLAVGIVFAMPEMKMPAVTRFIDGSGPVFSGGLFPFLFITIACGAISGFHALVSSGTTPKLVERESHIRMLGYGAMLMESFVAIMALICASVLDPGIYFAMNAPAALIGTTVESAAQAINGWGFVITPEVLTAIARDVGETSILSRAGGAPTFAVGMAHIITEVFNSRAMMAFWYHFAILFEALFILTAVDAGTRACRFMVQDLAGTAIPALANNRSWFGNIIGTAVAVSGWGFFVYQGVIDPLGGINTLWPLFGIGNQMLASMALILGTVVLFKMKKQRYAWVTILPTAWLFVTSMTAGWQKIFHEKPSIGFLAQAKKFSTGIDQGVVIAPAKSIADMQTIVMSNQINAALCGFFMLVAVTMLISSFFVIRRALQSSQPTTYESEIVLRGETAQSTANRL</sequence>
<protein>
    <submittedName>
        <fullName evidence="9">Carbon starvation protein A</fullName>
    </submittedName>
</protein>
<feature type="transmembrane region" description="Helical" evidence="7">
    <location>
        <begin position="257"/>
        <end position="277"/>
    </location>
</feature>
<feature type="transmembrane region" description="Helical" evidence="7">
    <location>
        <begin position="365"/>
        <end position="385"/>
    </location>
</feature>
<feature type="transmembrane region" description="Helical" evidence="7">
    <location>
        <begin position="323"/>
        <end position="345"/>
    </location>
</feature>
<evidence type="ECO:0000256" key="4">
    <source>
        <dbReference type="ARBA" id="ARBA00022692"/>
    </source>
</evidence>
<evidence type="ECO:0000313" key="9">
    <source>
        <dbReference type="EMBL" id="PRD13542.1"/>
    </source>
</evidence>
<feature type="transmembrane region" description="Helical" evidence="7">
    <location>
        <begin position="158"/>
        <end position="183"/>
    </location>
</feature>
<feature type="transmembrane region" description="Helical" evidence="7">
    <location>
        <begin position="510"/>
        <end position="529"/>
    </location>
</feature>
<dbReference type="AlphaFoldDB" id="A0A2S9I6X2"/>
<feature type="domain" description="CstA N-terminal" evidence="8">
    <location>
        <begin position="33"/>
        <end position="591"/>
    </location>
</feature>
<feature type="transmembrane region" description="Helical" evidence="7">
    <location>
        <begin position="640"/>
        <end position="663"/>
    </location>
</feature>
<feature type="transmembrane region" description="Helical" evidence="7">
    <location>
        <begin position="32"/>
        <end position="52"/>
    </location>
</feature>
<comment type="subcellular location">
    <subcellularLocation>
        <location evidence="1">Cell membrane</location>
        <topology evidence="1">Multi-pass membrane protein</topology>
    </subcellularLocation>
</comment>
<keyword evidence="4 7" id="KW-0812">Transmembrane</keyword>
<comment type="similarity">
    <text evidence="2">Belongs to the peptide transporter carbon starvation (CstA) (TC 2.A.114) family.</text>
</comment>
<organism evidence="9 10">
    <name type="scientific">Pantoea coffeiphila</name>
    <dbReference type="NCBI Taxonomy" id="1465635"/>
    <lineage>
        <taxon>Bacteria</taxon>
        <taxon>Pseudomonadati</taxon>
        <taxon>Pseudomonadota</taxon>
        <taxon>Gammaproteobacteria</taxon>
        <taxon>Enterobacterales</taxon>
        <taxon>Erwiniaceae</taxon>
        <taxon>Pantoea</taxon>
    </lineage>
</organism>
<dbReference type="EMBL" id="PDET01000018">
    <property type="protein sequence ID" value="PRD13542.1"/>
    <property type="molecule type" value="Genomic_DNA"/>
</dbReference>
<dbReference type="PANTHER" id="PTHR30252">
    <property type="entry name" value="INNER MEMBRANE PEPTIDE TRANSPORTER"/>
    <property type="match status" value="1"/>
</dbReference>
<dbReference type="RefSeq" id="WP_105594724.1">
    <property type="nucleotide sequence ID" value="NZ_PDET01000018.1"/>
</dbReference>
<evidence type="ECO:0000313" key="10">
    <source>
        <dbReference type="Proteomes" id="UP000239181"/>
    </source>
</evidence>
<evidence type="ECO:0000256" key="5">
    <source>
        <dbReference type="ARBA" id="ARBA00022989"/>
    </source>
</evidence>
<dbReference type="PROSITE" id="PS51257">
    <property type="entry name" value="PROKAR_LIPOPROTEIN"/>
    <property type="match status" value="1"/>
</dbReference>
<feature type="transmembrane region" description="Helical" evidence="7">
    <location>
        <begin position="189"/>
        <end position="209"/>
    </location>
</feature>
<keyword evidence="10" id="KW-1185">Reference proteome</keyword>
<feature type="transmembrane region" description="Helical" evidence="7">
    <location>
        <begin position="541"/>
        <end position="566"/>
    </location>
</feature>
<name>A0A2S9I6X2_9GAMM</name>
<dbReference type="OrthoDB" id="9761224at2"/>
<feature type="transmembrane region" description="Helical" evidence="7">
    <location>
        <begin position="119"/>
        <end position="138"/>
    </location>
</feature>
<dbReference type="InterPro" id="IPR003706">
    <property type="entry name" value="CstA_N"/>
</dbReference>
<feature type="transmembrane region" description="Helical" evidence="7">
    <location>
        <begin position="221"/>
        <end position="245"/>
    </location>
</feature>
<feature type="transmembrane region" description="Helical" evidence="7">
    <location>
        <begin position="284"/>
        <end position="303"/>
    </location>
</feature>
<feature type="transmembrane region" description="Helical" evidence="7">
    <location>
        <begin position="7"/>
        <end position="26"/>
    </location>
</feature>
<comment type="caution">
    <text evidence="9">The sequence shown here is derived from an EMBL/GenBank/DDBJ whole genome shotgun (WGS) entry which is preliminary data.</text>
</comment>
<accession>A0A2S9I6X2</accession>
<feature type="transmembrane region" description="Helical" evidence="7">
    <location>
        <begin position="93"/>
        <end position="113"/>
    </location>
</feature>